<dbReference type="InterPro" id="IPR016181">
    <property type="entry name" value="Acyl_CoA_acyltransferase"/>
</dbReference>
<reference evidence="3" key="1">
    <citation type="journal article" date="2019" name="Int. J. Syst. Evol. Microbiol.">
        <title>The Global Catalogue of Microorganisms (GCM) 10K type strain sequencing project: providing services to taxonomists for standard genome sequencing and annotation.</title>
        <authorList>
            <consortium name="The Broad Institute Genomics Platform"/>
            <consortium name="The Broad Institute Genome Sequencing Center for Infectious Disease"/>
            <person name="Wu L."/>
            <person name="Ma J."/>
        </authorList>
    </citation>
    <scope>NUCLEOTIDE SEQUENCE [LARGE SCALE GENOMIC DNA]</scope>
    <source>
        <strain evidence="3">CGMCC 4.1641</strain>
    </source>
</reference>
<keyword evidence="2" id="KW-0012">Acyltransferase</keyword>
<accession>A0ABW0A1B9</accession>
<proteinExistence type="predicted"/>
<dbReference type="PANTHER" id="PTHR41368">
    <property type="entry name" value="PROTEIN YGHO"/>
    <property type="match status" value="1"/>
</dbReference>
<evidence type="ECO:0000259" key="1">
    <source>
        <dbReference type="PROSITE" id="PS51186"/>
    </source>
</evidence>
<evidence type="ECO:0000313" key="3">
    <source>
        <dbReference type="Proteomes" id="UP001596222"/>
    </source>
</evidence>
<sequence>MTDVTITPVRGRAATTAFIRLPYRLYRHDPHWVAPLEHELRACLDPRRNPFHATGTVQLFIAHRGPVLLGRIAAHIDPRYQQRHRAGTGHIGFFESTDDPAVAGALFTAAGRWLAEQGADRMLGPLSFTTNDECGLLVDGFDGPPTIQMPHNPPYYSELFTEHGFTKAKDLHTFTGPVPPDGEVPAVIRRAARRALAAPGVRVRPLDRRRYDEDLAVVQRIYNEAWAENYASVPLTDAEFRHLGRRLKPLLQPDLLQIAEVDGEPAGFTLWLPDANQALAAARGRLTTWGLPLGLIRATLARRRITRTRASTSGITKEHRGRGLMAALFCRAQEAAARLGYTENEYSWILEDNQDAARYVRAMGAVHTRTHRLYHRALDAAPAPSPAPAAAR</sequence>
<dbReference type="PANTHER" id="PTHR41368:SF1">
    <property type="entry name" value="PROTEIN YGHO"/>
    <property type="match status" value="1"/>
</dbReference>
<feature type="domain" description="N-acetyltransferase" evidence="1">
    <location>
        <begin position="201"/>
        <end position="388"/>
    </location>
</feature>
<dbReference type="Gene3D" id="3.40.630.30">
    <property type="match status" value="1"/>
</dbReference>
<evidence type="ECO:0000313" key="2">
    <source>
        <dbReference type="EMBL" id="MFC5146926.1"/>
    </source>
</evidence>
<dbReference type="Proteomes" id="UP001596222">
    <property type="component" value="Unassembled WGS sequence"/>
</dbReference>
<comment type="caution">
    <text evidence="2">The sequence shown here is derived from an EMBL/GenBank/DDBJ whole genome shotgun (WGS) entry which is preliminary data.</text>
</comment>
<dbReference type="InterPro" id="IPR000182">
    <property type="entry name" value="GNAT_dom"/>
</dbReference>
<keyword evidence="3" id="KW-1185">Reference proteome</keyword>
<dbReference type="PROSITE" id="PS51186">
    <property type="entry name" value="GNAT"/>
    <property type="match status" value="1"/>
</dbReference>
<protein>
    <submittedName>
        <fullName evidence="2">GNAT family N-acetyltransferase</fullName>
        <ecNumber evidence="2">2.3.-.-</ecNumber>
    </submittedName>
</protein>
<keyword evidence="2" id="KW-0808">Transferase</keyword>
<dbReference type="EC" id="2.3.-.-" evidence="2"/>
<dbReference type="EMBL" id="JBHSKJ010000010">
    <property type="protein sequence ID" value="MFC5146926.1"/>
    <property type="molecule type" value="Genomic_DNA"/>
</dbReference>
<dbReference type="SUPFAM" id="SSF55729">
    <property type="entry name" value="Acyl-CoA N-acyltransferases (Nat)"/>
    <property type="match status" value="1"/>
</dbReference>
<organism evidence="2 3">
    <name type="scientific">Streptomyces aureoversilis</name>
    <dbReference type="NCBI Taxonomy" id="67277"/>
    <lineage>
        <taxon>Bacteria</taxon>
        <taxon>Bacillati</taxon>
        <taxon>Actinomycetota</taxon>
        <taxon>Actinomycetes</taxon>
        <taxon>Kitasatosporales</taxon>
        <taxon>Streptomycetaceae</taxon>
        <taxon>Streptomyces</taxon>
    </lineage>
</organism>
<dbReference type="GO" id="GO:0016746">
    <property type="term" value="F:acyltransferase activity"/>
    <property type="evidence" value="ECO:0007669"/>
    <property type="project" value="UniProtKB-KW"/>
</dbReference>
<dbReference type="RefSeq" id="WP_382043960.1">
    <property type="nucleotide sequence ID" value="NZ_JBHSKJ010000010.1"/>
</dbReference>
<dbReference type="InterPro" id="IPR039968">
    <property type="entry name" value="BcerS-like"/>
</dbReference>
<name>A0ABW0A1B9_9ACTN</name>
<gene>
    <name evidence="2" type="ORF">ACFPP6_19825</name>
</gene>